<dbReference type="EMBL" id="MKIM01000028">
    <property type="protein sequence ID" value="OLP43394.1"/>
    <property type="molecule type" value="Genomic_DNA"/>
</dbReference>
<comment type="caution">
    <text evidence="2">The sequence shown here is derived from an EMBL/GenBank/DDBJ whole genome shotgun (WGS) entry which is preliminary data.</text>
</comment>
<dbReference type="Proteomes" id="UP000186894">
    <property type="component" value="Unassembled WGS sequence"/>
</dbReference>
<dbReference type="InterPro" id="IPR019099">
    <property type="entry name" value="Uncharacterised_PGPGW_TM"/>
</dbReference>
<gene>
    <name evidence="2" type="ORF">BJF95_21200</name>
</gene>
<sequence>MPFPQSKAGRVAVGAGLVAGGCLGFLPVLGFWMVPLGLVVLSHDFATARRIRRRSGVKLARLGLRYRQWRQKGRADNAR</sequence>
<name>A0A1Q8ZNK9_9HYPH</name>
<feature type="transmembrane region" description="Helical" evidence="1">
    <location>
        <begin position="12"/>
        <end position="41"/>
    </location>
</feature>
<evidence type="ECO:0000256" key="1">
    <source>
        <dbReference type="SAM" id="Phobius"/>
    </source>
</evidence>
<dbReference type="Pfam" id="PF09656">
    <property type="entry name" value="PGPGW"/>
    <property type="match status" value="1"/>
</dbReference>
<dbReference type="OrthoDB" id="5959103at2"/>
<proteinExistence type="predicted"/>
<keyword evidence="1" id="KW-0812">Transmembrane</keyword>
<keyword evidence="1" id="KW-0472">Membrane</keyword>
<evidence type="ECO:0000313" key="2">
    <source>
        <dbReference type="EMBL" id="OLP43394.1"/>
    </source>
</evidence>
<organism evidence="2 3">
    <name type="scientific">Rhizobium oryziradicis</name>
    <dbReference type="NCBI Taxonomy" id="1867956"/>
    <lineage>
        <taxon>Bacteria</taxon>
        <taxon>Pseudomonadati</taxon>
        <taxon>Pseudomonadota</taxon>
        <taxon>Alphaproteobacteria</taxon>
        <taxon>Hyphomicrobiales</taxon>
        <taxon>Rhizobiaceae</taxon>
        <taxon>Rhizobium/Agrobacterium group</taxon>
        <taxon>Rhizobium</taxon>
    </lineage>
</organism>
<reference evidence="2 3" key="1">
    <citation type="submission" date="2016-09" db="EMBL/GenBank/DDBJ databases">
        <title>Rhizobium oryziradicis sp. nov., isolated from the root of rice.</title>
        <authorList>
            <person name="Zhao J."/>
            <person name="Zhang X."/>
        </authorList>
    </citation>
    <scope>NUCLEOTIDE SEQUENCE [LARGE SCALE GENOMIC DNA]</scope>
    <source>
        <strain evidence="2 3">N19</strain>
    </source>
</reference>
<dbReference type="PROSITE" id="PS51257">
    <property type="entry name" value="PROKAR_LIPOPROTEIN"/>
    <property type="match status" value="1"/>
</dbReference>
<accession>A0A1Q8ZNK9</accession>
<evidence type="ECO:0008006" key="4">
    <source>
        <dbReference type="Google" id="ProtNLM"/>
    </source>
</evidence>
<evidence type="ECO:0000313" key="3">
    <source>
        <dbReference type="Proteomes" id="UP000186894"/>
    </source>
</evidence>
<keyword evidence="1" id="KW-1133">Transmembrane helix</keyword>
<dbReference type="AlphaFoldDB" id="A0A1Q8ZNK9"/>
<keyword evidence="3" id="KW-1185">Reference proteome</keyword>
<dbReference type="STRING" id="1867956.BJF95_21200"/>
<protein>
    <recommendedName>
        <fullName evidence="4">Transmembrane protein (PGPGW)</fullName>
    </recommendedName>
</protein>